<evidence type="ECO:0000259" key="5">
    <source>
        <dbReference type="SMART" id="SM00849"/>
    </source>
</evidence>
<dbReference type="PANTHER" id="PTHR46233:SF3">
    <property type="entry name" value="HYDROXYACYLGLUTATHIONE HYDROLASE GLOC"/>
    <property type="match status" value="1"/>
</dbReference>
<dbReference type="AlphaFoldDB" id="A0A7Y0FMR5"/>
<keyword evidence="7" id="KW-1185">Reference proteome</keyword>
<dbReference type="SUPFAM" id="SSF56281">
    <property type="entry name" value="Metallo-hydrolase/oxidoreductase"/>
    <property type="match status" value="1"/>
</dbReference>
<organism evidence="6 7">
    <name type="scientific">Hymenobacter polaris</name>
    <dbReference type="NCBI Taxonomy" id="2682546"/>
    <lineage>
        <taxon>Bacteria</taxon>
        <taxon>Pseudomonadati</taxon>
        <taxon>Bacteroidota</taxon>
        <taxon>Cytophagia</taxon>
        <taxon>Cytophagales</taxon>
        <taxon>Hymenobacteraceae</taxon>
        <taxon>Hymenobacter</taxon>
    </lineage>
</organism>
<gene>
    <name evidence="6" type="ORF">HHL22_13275</name>
</gene>
<sequence length="214" mass="23389">MLRVVPFTFNAFGENTYLLIDEATRATALVDPGMYARDEQETLRRYVEDNNLAVKYILLTHAHIDHVLGNAFALRTYPGTPLLLHAQDWPVLRAVGSYAGPYGFAQYEPTEPTGELTPGQTIELGESRLEVRFAPGHAPGHVVLYDQAGGQVIGGDVLFKGSIGRTDLPGGNHQQLIQSIERELLTLPDATVVYPGHGPATTVGAERRSNPFLQ</sequence>
<keyword evidence="2" id="KW-0479">Metal-binding</keyword>
<dbReference type="SMART" id="SM00849">
    <property type="entry name" value="Lactamase_B"/>
    <property type="match status" value="1"/>
</dbReference>
<reference evidence="6 7" key="1">
    <citation type="submission" date="2020-04" db="EMBL/GenBank/DDBJ databases">
        <title>Hymenobacter polaris sp. nov., isolated from Arctic soil.</title>
        <authorList>
            <person name="Dahal R.H."/>
        </authorList>
    </citation>
    <scope>NUCLEOTIDE SEQUENCE [LARGE SCALE GENOMIC DNA]</scope>
    <source>
        <strain evidence="6 7">RP-2-7</strain>
    </source>
</reference>
<evidence type="ECO:0000256" key="4">
    <source>
        <dbReference type="ARBA" id="ARBA00022833"/>
    </source>
</evidence>
<evidence type="ECO:0000256" key="1">
    <source>
        <dbReference type="ARBA" id="ARBA00001947"/>
    </source>
</evidence>
<dbReference type="InterPro" id="IPR036866">
    <property type="entry name" value="RibonucZ/Hydroxyglut_hydro"/>
</dbReference>
<dbReference type="InterPro" id="IPR051453">
    <property type="entry name" value="MBL_Glyoxalase_II"/>
</dbReference>
<evidence type="ECO:0000313" key="7">
    <source>
        <dbReference type="Proteomes" id="UP000559626"/>
    </source>
</evidence>
<name>A0A7Y0FMR5_9BACT</name>
<dbReference type="EMBL" id="JABBGH010000002">
    <property type="protein sequence ID" value="NML66178.1"/>
    <property type="molecule type" value="Genomic_DNA"/>
</dbReference>
<proteinExistence type="predicted"/>
<dbReference type="InterPro" id="IPR001279">
    <property type="entry name" value="Metallo-B-lactamas"/>
</dbReference>
<protein>
    <submittedName>
        <fullName evidence="6">MBL fold metallo-hydrolase</fullName>
    </submittedName>
</protein>
<dbReference type="Proteomes" id="UP000559626">
    <property type="component" value="Unassembled WGS sequence"/>
</dbReference>
<accession>A0A7Y0FMR5</accession>
<dbReference type="RefSeq" id="WP_169531842.1">
    <property type="nucleotide sequence ID" value="NZ_JABBGH010000002.1"/>
</dbReference>
<keyword evidence="4" id="KW-0862">Zinc</keyword>
<comment type="cofactor">
    <cofactor evidence="1">
        <name>Zn(2+)</name>
        <dbReference type="ChEBI" id="CHEBI:29105"/>
    </cofactor>
</comment>
<dbReference type="GO" id="GO:0046872">
    <property type="term" value="F:metal ion binding"/>
    <property type="evidence" value="ECO:0007669"/>
    <property type="project" value="UniProtKB-KW"/>
</dbReference>
<comment type="caution">
    <text evidence="6">The sequence shown here is derived from an EMBL/GenBank/DDBJ whole genome shotgun (WGS) entry which is preliminary data.</text>
</comment>
<evidence type="ECO:0000313" key="6">
    <source>
        <dbReference type="EMBL" id="NML66178.1"/>
    </source>
</evidence>
<evidence type="ECO:0000256" key="2">
    <source>
        <dbReference type="ARBA" id="ARBA00022723"/>
    </source>
</evidence>
<feature type="domain" description="Metallo-beta-lactamase" evidence="5">
    <location>
        <begin position="13"/>
        <end position="197"/>
    </location>
</feature>
<dbReference type="GO" id="GO:0016787">
    <property type="term" value="F:hydrolase activity"/>
    <property type="evidence" value="ECO:0007669"/>
    <property type="project" value="UniProtKB-KW"/>
</dbReference>
<dbReference type="PANTHER" id="PTHR46233">
    <property type="entry name" value="HYDROXYACYLGLUTATHIONE HYDROLASE GLOC"/>
    <property type="match status" value="1"/>
</dbReference>
<dbReference type="Gene3D" id="3.60.15.10">
    <property type="entry name" value="Ribonuclease Z/Hydroxyacylglutathione hydrolase-like"/>
    <property type="match status" value="1"/>
</dbReference>
<evidence type="ECO:0000256" key="3">
    <source>
        <dbReference type="ARBA" id="ARBA00022801"/>
    </source>
</evidence>
<keyword evidence="3 6" id="KW-0378">Hydrolase</keyword>
<dbReference type="Pfam" id="PF00753">
    <property type="entry name" value="Lactamase_B"/>
    <property type="match status" value="1"/>
</dbReference>